<organism evidence="1">
    <name type="scientific">Pararge aegeria</name>
    <name type="common">speckled wood butterfly</name>
    <dbReference type="NCBI Taxonomy" id="116150"/>
    <lineage>
        <taxon>Eukaryota</taxon>
        <taxon>Metazoa</taxon>
        <taxon>Ecdysozoa</taxon>
        <taxon>Arthropoda</taxon>
        <taxon>Hexapoda</taxon>
        <taxon>Insecta</taxon>
        <taxon>Pterygota</taxon>
        <taxon>Neoptera</taxon>
        <taxon>Endopterygota</taxon>
        <taxon>Lepidoptera</taxon>
        <taxon>Glossata</taxon>
        <taxon>Ditrysia</taxon>
        <taxon>Papilionoidea</taxon>
        <taxon>Nymphalidae</taxon>
        <taxon>Satyrinae</taxon>
        <taxon>Satyrini</taxon>
        <taxon>Parargina</taxon>
        <taxon>Pararge</taxon>
    </lineage>
</organism>
<name>S4NSW6_9NEOP</name>
<protein>
    <submittedName>
        <fullName evidence="1">Uncharacterized protein</fullName>
    </submittedName>
</protein>
<dbReference type="AlphaFoldDB" id="S4NSW6"/>
<accession>S4NSW6</accession>
<reference evidence="1" key="2">
    <citation type="submission" date="2013-05" db="EMBL/GenBank/DDBJ databases">
        <authorList>
            <person name="Carter J.-M."/>
            <person name="Baker S.C."/>
            <person name="Pink R."/>
            <person name="Carter D.R.F."/>
            <person name="Collins A."/>
            <person name="Tomlin J."/>
            <person name="Gibbs M."/>
            <person name="Breuker C.J."/>
        </authorList>
    </citation>
    <scope>NUCLEOTIDE SEQUENCE</scope>
    <source>
        <tissue evidence="1">Ovary</tissue>
    </source>
</reference>
<evidence type="ECO:0000313" key="1">
    <source>
        <dbReference type="EMBL" id="JAA78683.1"/>
    </source>
</evidence>
<dbReference type="EMBL" id="GAIX01013877">
    <property type="protein sequence ID" value="JAA78683.1"/>
    <property type="molecule type" value="Transcribed_RNA"/>
</dbReference>
<reference evidence="1" key="1">
    <citation type="journal article" date="2013" name="BMC Genomics">
        <title>Unscrambling butterfly oogenesis.</title>
        <authorList>
            <person name="Carter J.M."/>
            <person name="Baker S.C."/>
            <person name="Pink R."/>
            <person name="Carter D.R."/>
            <person name="Collins A."/>
            <person name="Tomlin J."/>
            <person name="Gibbs M."/>
            <person name="Breuker C.J."/>
        </authorList>
    </citation>
    <scope>NUCLEOTIDE SEQUENCE</scope>
    <source>
        <tissue evidence="1">Ovary</tissue>
    </source>
</reference>
<proteinExistence type="predicted"/>
<sequence length="86" mass="9292">MKSCDLANNDKRLHFGRAVLKCKLVDYTGCHITPGLAENVTASVQIAIIISHVADSKVHIVSISLILAVYYILAPMPSSNQGINKT</sequence>